<dbReference type="Proteomes" id="UP000198891">
    <property type="component" value="Unassembled WGS sequence"/>
</dbReference>
<proteinExistence type="predicted"/>
<evidence type="ECO:0000313" key="2">
    <source>
        <dbReference type="Proteomes" id="UP000198891"/>
    </source>
</evidence>
<dbReference type="EMBL" id="FNPZ01000003">
    <property type="protein sequence ID" value="SDZ32813.1"/>
    <property type="molecule type" value="Genomic_DNA"/>
</dbReference>
<evidence type="ECO:0000313" key="1">
    <source>
        <dbReference type="EMBL" id="SDZ32813.1"/>
    </source>
</evidence>
<dbReference type="AlphaFoldDB" id="A0A1H3S402"/>
<gene>
    <name evidence="1" type="ORF">SAMN05216554_3299</name>
</gene>
<sequence>MDVFLQDFSEAPLDRRGLVEDTLAPLLDAQQANILTDDGSAAVFGVNDVPLESLMFNHIHGDQAWDAIYRVAATGEWAVLPVGGPVCVPSQRLLESIPLELAEAGLVVVTSGAELRAAVVG</sequence>
<reference evidence="1 2" key="1">
    <citation type="submission" date="2016-10" db="EMBL/GenBank/DDBJ databases">
        <authorList>
            <person name="de Groot N.N."/>
        </authorList>
    </citation>
    <scope>NUCLEOTIDE SEQUENCE [LARGE SCALE GENOMIC DNA]</scope>
    <source>
        <strain evidence="1 2">CGMCC 4.3491</strain>
    </source>
</reference>
<name>A0A1H3S402_9MICO</name>
<protein>
    <submittedName>
        <fullName evidence="1">Uncharacterized protein</fullName>
    </submittedName>
</protein>
<organism evidence="1 2">
    <name type="scientific">Herbiconiux ginsengi</name>
    <dbReference type="NCBI Taxonomy" id="381665"/>
    <lineage>
        <taxon>Bacteria</taxon>
        <taxon>Bacillati</taxon>
        <taxon>Actinomycetota</taxon>
        <taxon>Actinomycetes</taxon>
        <taxon>Micrococcales</taxon>
        <taxon>Microbacteriaceae</taxon>
        <taxon>Herbiconiux</taxon>
    </lineage>
</organism>
<keyword evidence="2" id="KW-1185">Reference proteome</keyword>
<accession>A0A1H3S402</accession>